<name>A0A5N4DJE4_CAMDR</name>
<gene>
    <name evidence="1" type="ORF">Cadr_000008934</name>
</gene>
<dbReference type="AlphaFoldDB" id="A0A5N4DJE4"/>
<accession>A0A5N4DJE4</accession>
<dbReference type="EMBL" id="JWIN03000011">
    <property type="protein sequence ID" value="KAB1271196.1"/>
    <property type="molecule type" value="Genomic_DNA"/>
</dbReference>
<keyword evidence="2" id="KW-1185">Reference proteome</keyword>
<evidence type="ECO:0000313" key="2">
    <source>
        <dbReference type="Proteomes" id="UP000299084"/>
    </source>
</evidence>
<comment type="caution">
    <text evidence="1">The sequence shown here is derived from an EMBL/GenBank/DDBJ whole genome shotgun (WGS) entry which is preliminary data.</text>
</comment>
<reference evidence="1 2" key="1">
    <citation type="journal article" date="2019" name="Mol. Ecol. Resour.">
        <title>Improving Illumina assemblies with Hi-C and long reads: an example with the North African dromedary.</title>
        <authorList>
            <person name="Elbers J.P."/>
            <person name="Rogers M.F."/>
            <person name="Perelman P.L."/>
            <person name="Proskuryakova A.A."/>
            <person name="Serdyukova N.A."/>
            <person name="Johnson W.E."/>
            <person name="Horin P."/>
            <person name="Corander J."/>
            <person name="Murphy D."/>
            <person name="Burger P.A."/>
        </authorList>
    </citation>
    <scope>NUCLEOTIDE SEQUENCE [LARGE SCALE GENOMIC DNA]</scope>
    <source>
        <strain evidence="1">Drom800</strain>
        <tissue evidence="1">Blood</tissue>
    </source>
</reference>
<sequence>MDHEAVVAPAVRGLLAKRHCSHLYAERHSIPELRDLCPAAESIGFFSDTKFPCQRDLYQKSFQKHLASWKVGKDSMATMVPWQVTRCSAFGTMSSIELWTSTPPLLPSS</sequence>
<organism evidence="1 2">
    <name type="scientific">Camelus dromedarius</name>
    <name type="common">Dromedary</name>
    <name type="synonym">Arabian camel</name>
    <dbReference type="NCBI Taxonomy" id="9838"/>
    <lineage>
        <taxon>Eukaryota</taxon>
        <taxon>Metazoa</taxon>
        <taxon>Chordata</taxon>
        <taxon>Craniata</taxon>
        <taxon>Vertebrata</taxon>
        <taxon>Euteleostomi</taxon>
        <taxon>Mammalia</taxon>
        <taxon>Eutheria</taxon>
        <taxon>Laurasiatheria</taxon>
        <taxon>Artiodactyla</taxon>
        <taxon>Tylopoda</taxon>
        <taxon>Camelidae</taxon>
        <taxon>Camelus</taxon>
    </lineage>
</organism>
<proteinExistence type="predicted"/>
<protein>
    <submittedName>
        <fullName evidence="1">Uncharacterized protein</fullName>
    </submittedName>
</protein>
<dbReference type="Proteomes" id="UP000299084">
    <property type="component" value="Unassembled WGS sequence"/>
</dbReference>
<evidence type="ECO:0000313" key="1">
    <source>
        <dbReference type="EMBL" id="KAB1271196.1"/>
    </source>
</evidence>